<comment type="caution">
    <text evidence="2">The sequence shown here is derived from an EMBL/GenBank/DDBJ whole genome shotgun (WGS) entry which is preliminary data.</text>
</comment>
<name>M0MNT5_9EURY</name>
<sequence>MQPLQLETVDILTGTAIIFAVSMFAGGIGNYLGIRLVSDQHPSFVHALVSSILSAAVWGIVSLALNVYDVGITPFAGALVALLIWIVVLYLRYSGGIVSAVPAALLAWVISIIVLYVIAVYTTVPFEAIGIPAI</sequence>
<dbReference type="PATRIC" id="fig|1227455.4.peg.1082"/>
<dbReference type="RefSeq" id="WP_006076922.1">
    <property type="nucleotide sequence ID" value="NZ_AOMD01000015.1"/>
</dbReference>
<feature type="transmembrane region" description="Helical" evidence="1">
    <location>
        <begin position="12"/>
        <end position="32"/>
    </location>
</feature>
<dbReference type="OrthoDB" id="374919at2157"/>
<keyword evidence="1" id="KW-1133">Transmembrane helix</keyword>
<evidence type="ECO:0000313" key="2">
    <source>
        <dbReference type="EMBL" id="EMA46100.1"/>
    </source>
</evidence>
<organism evidence="2 3">
    <name type="scientific">Halococcus saccharolyticus DSM 5350</name>
    <dbReference type="NCBI Taxonomy" id="1227455"/>
    <lineage>
        <taxon>Archaea</taxon>
        <taxon>Methanobacteriati</taxon>
        <taxon>Methanobacteriota</taxon>
        <taxon>Stenosarchaea group</taxon>
        <taxon>Halobacteria</taxon>
        <taxon>Halobacteriales</taxon>
        <taxon>Halococcaceae</taxon>
        <taxon>Halococcus</taxon>
    </lineage>
</organism>
<dbReference type="InParanoid" id="M0MNT5"/>
<feature type="transmembrane region" description="Helical" evidence="1">
    <location>
        <begin position="44"/>
        <end position="65"/>
    </location>
</feature>
<keyword evidence="3" id="KW-1185">Reference proteome</keyword>
<feature type="transmembrane region" description="Helical" evidence="1">
    <location>
        <begin position="71"/>
        <end position="91"/>
    </location>
</feature>
<proteinExistence type="predicted"/>
<evidence type="ECO:0000256" key="1">
    <source>
        <dbReference type="SAM" id="Phobius"/>
    </source>
</evidence>
<keyword evidence="1" id="KW-0812">Transmembrane</keyword>
<dbReference type="EMBL" id="AOMD01000015">
    <property type="protein sequence ID" value="EMA46100.1"/>
    <property type="molecule type" value="Genomic_DNA"/>
</dbReference>
<accession>M0MNT5</accession>
<feature type="transmembrane region" description="Helical" evidence="1">
    <location>
        <begin position="103"/>
        <end position="124"/>
    </location>
</feature>
<keyword evidence="1" id="KW-0472">Membrane</keyword>
<dbReference type="AlphaFoldDB" id="M0MNT5"/>
<gene>
    <name evidence="2" type="ORF">C449_05327</name>
</gene>
<dbReference type="Proteomes" id="UP000011669">
    <property type="component" value="Unassembled WGS sequence"/>
</dbReference>
<reference evidence="2 3" key="1">
    <citation type="journal article" date="2014" name="PLoS Genet.">
        <title>Phylogenetically driven sequencing of extremely halophilic archaea reveals strategies for static and dynamic osmo-response.</title>
        <authorList>
            <person name="Becker E.A."/>
            <person name="Seitzer P.M."/>
            <person name="Tritt A."/>
            <person name="Larsen D."/>
            <person name="Krusor M."/>
            <person name="Yao A.I."/>
            <person name="Wu D."/>
            <person name="Madern D."/>
            <person name="Eisen J.A."/>
            <person name="Darling A.E."/>
            <person name="Facciotti M.T."/>
        </authorList>
    </citation>
    <scope>NUCLEOTIDE SEQUENCE [LARGE SCALE GENOMIC DNA]</scope>
    <source>
        <strain evidence="2 3">DSM 5350</strain>
    </source>
</reference>
<evidence type="ECO:0000313" key="3">
    <source>
        <dbReference type="Proteomes" id="UP000011669"/>
    </source>
</evidence>
<protein>
    <recommendedName>
        <fullName evidence="4">Yip1 domain-containing protein</fullName>
    </recommendedName>
</protein>
<evidence type="ECO:0008006" key="4">
    <source>
        <dbReference type="Google" id="ProtNLM"/>
    </source>
</evidence>